<dbReference type="InterPro" id="IPR050789">
    <property type="entry name" value="Diverse_Enzym_Activities"/>
</dbReference>
<dbReference type="InterPro" id="IPR012338">
    <property type="entry name" value="Beta-lactam/transpept-like"/>
</dbReference>
<protein>
    <recommendedName>
        <fullName evidence="1">Beta-lactamase-related domain-containing protein</fullName>
    </recommendedName>
</protein>
<dbReference type="Pfam" id="PF00144">
    <property type="entry name" value="Beta-lactamase"/>
    <property type="match status" value="1"/>
</dbReference>
<evidence type="ECO:0000259" key="1">
    <source>
        <dbReference type="Pfam" id="PF00144"/>
    </source>
</evidence>
<dbReference type="EMBL" id="UINC01022072">
    <property type="protein sequence ID" value="SVA90951.1"/>
    <property type="molecule type" value="Genomic_DNA"/>
</dbReference>
<sequence length="371" mass="42109">MISQNNEEVGYFEKGFMDVEREKPINRNTIFRIYSMTKPITSVCIMSLFEKGLIHLSDEVEKFIPEWKNMKVYESGDKNNFKTKAPNRKMLIHDLLTHRSGLTYHFTNETPVDEMYRDKGIMIAQGDKLDPDEYIKLLADIPLEFSPGEHFNYSISTDILGFIIQRITNKTLFEFFKETILDPLDMNDTFFTIPKEKKERFASCYVCDAKNGGYKLSDDSQSSAFSNTPKSFSGGGGLLSTIDDYMKFCNMLQNKGTINGTTILGKKTTELMMSNQLEKNVDLSQIAKGRWSETLFEGIGFSLGGSVVIDPVRNKNISSLGEFAWGGAAGTAFWVDPVEKINVVFMTQIMNFLERDALRSELRTVVNQSVV</sequence>
<dbReference type="SUPFAM" id="SSF56601">
    <property type="entry name" value="beta-lactamase/transpeptidase-like"/>
    <property type="match status" value="1"/>
</dbReference>
<dbReference type="PANTHER" id="PTHR43283:SF3">
    <property type="entry name" value="BETA-LACTAMASE FAMILY PROTEIN (AFU_ORTHOLOGUE AFUA_5G07500)"/>
    <property type="match status" value="1"/>
</dbReference>
<dbReference type="AlphaFoldDB" id="A0A381ZPP3"/>
<gene>
    <name evidence="2" type="ORF">METZ01_LOCUS143805</name>
</gene>
<dbReference type="PANTHER" id="PTHR43283">
    <property type="entry name" value="BETA-LACTAMASE-RELATED"/>
    <property type="match status" value="1"/>
</dbReference>
<accession>A0A381ZPP3</accession>
<organism evidence="2">
    <name type="scientific">marine metagenome</name>
    <dbReference type="NCBI Taxonomy" id="408172"/>
    <lineage>
        <taxon>unclassified sequences</taxon>
        <taxon>metagenomes</taxon>
        <taxon>ecological metagenomes</taxon>
    </lineage>
</organism>
<proteinExistence type="predicted"/>
<evidence type="ECO:0000313" key="2">
    <source>
        <dbReference type="EMBL" id="SVA90951.1"/>
    </source>
</evidence>
<reference evidence="2" key="1">
    <citation type="submission" date="2018-05" db="EMBL/GenBank/DDBJ databases">
        <authorList>
            <person name="Lanie J.A."/>
            <person name="Ng W.-L."/>
            <person name="Kazmierczak K.M."/>
            <person name="Andrzejewski T.M."/>
            <person name="Davidsen T.M."/>
            <person name="Wayne K.J."/>
            <person name="Tettelin H."/>
            <person name="Glass J.I."/>
            <person name="Rusch D."/>
            <person name="Podicherti R."/>
            <person name="Tsui H.-C.T."/>
            <person name="Winkler M.E."/>
        </authorList>
    </citation>
    <scope>NUCLEOTIDE SEQUENCE</scope>
</reference>
<name>A0A381ZPP3_9ZZZZ</name>
<dbReference type="Gene3D" id="3.40.710.10">
    <property type="entry name" value="DD-peptidase/beta-lactamase superfamily"/>
    <property type="match status" value="1"/>
</dbReference>
<dbReference type="InterPro" id="IPR001466">
    <property type="entry name" value="Beta-lactam-related"/>
</dbReference>
<feature type="domain" description="Beta-lactamase-related" evidence="1">
    <location>
        <begin position="2"/>
        <end position="363"/>
    </location>
</feature>